<protein>
    <submittedName>
        <fullName evidence="2">Uncharacterized protein</fullName>
    </submittedName>
</protein>
<keyword evidence="3" id="KW-1185">Reference proteome</keyword>
<accession>R8APD9</accession>
<dbReference type="RefSeq" id="WP_010863865.1">
    <property type="nucleotide sequence ID" value="NZ_KB944511.1"/>
</dbReference>
<feature type="compositionally biased region" description="Low complexity" evidence="1">
    <location>
        <begin position="193"/>
        <end position="207"/>
    </location>
</feature>
<gene>
    <name evidence="2" type="ORF">PLESHI_11295</name>
</gene>
<proteinExistence type="predicted"/>
<dbReference type="HOGENOM" id="CLU_1280103_0_0_6"/>
<name>R8APD9_PLESH</name>
<evidence type="ECO:0000256" key="1">
    <source>
        <dbReference type="SAM" id="MobiDB-lite"/>
    </source>
</evidence>
<sequence length="216" mass="21715">MARGRYAVSVKKGLLLISGEKQQQVAEGATAYLTTGQKFTVATGSQVLLIDGKNLTLLNAGDSVDIGTQGIVTTLATDATTQNSEGVEPDADIAAIQKALKAGLDVTETAPAPAAGNASAQQSAGGDGGATGGSALGATYRIDYSGQQTRVTAGYDTSGQTNREPTRLDLGATGSNALPEPDENAADKTAPFVTVDAPDNTNDTTPTISGKTDAPA</sequence>
<feature type="compositionally biased region" description="Polar residues" evidence="1">
    <location>
        <begin position="151"/>
        <end position="163"/>
    </location>
</feature>
<dbReference type="AlphaFoldDB" id="R8APD9"/>
<feature type="region of interest" description="Disordered" evidence="1">
    <location>
        <begin position="151"/>
        <end position="216"/>
    </location>
</feature>
<dbReference type="EMBL" id="AQQO01000348">
    <property type="protein sequence ID" value="EON88187.1"/>
    <property type="molecule type" value="Genomic_DNA"/>
</dbReference>
<reference evidence="2 3" key="1">
    <citation type="journal article" date="2013" name="Genome Announc.">
        <title>Genome Sequence of Plesiomonas shigelloides Strain 302-73 (Serotype O1).</title>
        <authorList>
            <person name="Pique N."/>
            <person name="Aquilini E."/>
            <person name="Alioto T."/>
            <person name="Minana-Galbis D."/>
            <person name="Tomas J.M."/>
        </authorList>
    </citation>
    <scope>NUCLEOTIDE SEQUENCE [LARGE SCALE GENOMIC DNA]</scope>
    <source>
        <strain evidence="2 3">302-73</strain>
    </source>
</reference>
<dbReference type="NCBIfam" id="NF033682">
    <property type="entry name" value="retention_LapA"/>
    <property type="match status" value="1"/>
</dbReference>
<organism evidence="2 3">
    <name type="scientific">Plesiomonas shigelloides 302-73</name>
    <dbReference type="NCBI Taxonomy" id="1315976"/>
    <lineage>
        <taxon>Bacteria</taxon>
        <taxon>Pseudomonadati</taxon>
        <taxon>Pseudomonadota</taxon>
        <taxon>Gammaproteobacteria</taxon>
        <taxon>Enterobacterales</taxon>
        <taxon>Enterobacteriaceae</taxon>
        <taxon>Plesiomonas</taxon>
    </lineage>
</organism>
<evidence type="ECO:0000313" key="3">
    <source>
        <dbReference type="Proteomes" id="UP000014012"/>
    </source>
</evidence>
<evidence type="ECO:0000313" key="2">
    <source>
        <dbReference type="EMBL" id="EON88187.1"/>
    </source>
</evidence>
<comment type="caution">
    <text evidence="2">The sequence shown here is derived from an EMBL/GenBank/DDBJ whole genome shotgun (WGS) entry which is preliminary data.</text>
</comment>
<feature type="non-terminal residue" evidence="2">
    <location>
        <position position="216"/>
    </location>
</feature>
<dbReference type="InterPro" id="IPR047777">
    <property type="entry name" value="LapA-like_RM"/>
</dbReference>
<dbReference type="Proteomes" id="UP000014012">
    <property type="component" value="Unassembled WGS sequence"/>
</dbReference>